<sequence>MLKLSPNLFHNFSNNLHQCRDSSNRPCLRVAEPVRRLMDAGISIYHQKFSKTAFVWC</sequence>
<dbReference type="Proteomes" id="UP000215914">
    <property type="component" value="Unassembled WGS sequence"/>
</dbReference>
<name>A0A9K3P0M1_HELAN</name>
<gene>
    <name evidence="1" type="ORF">HanXRQr2_Chr01g0000461</name>
</gene>
<dbReference type="Gramene" id="mRNA:HanXRQr2_Chr01g0000461">
    <property type="protein sequence ID" value="mRNA:HanXRQr2_Chr01g0000461"/>
    <property type="gene ID" value="HanXRQr2_Chr01g0000461"/>
</dbReference>
<accession>A0A9K3P0M1</accession>
<reference evidence="1" key="2">
    <citation type="submission" date="2020-06" db="EMBL/GenBank/DDBJ databases">
        <title>Helianthus annuus Genome sequencing and assembly Release 2.</title>
        <authorList>
            <person name="Gouzy J."/>
            <person name="Langlade N."/>
            <person name="Munos S."/>
        </authorList>
    </citation>
    <scope>NUCLEOTIDE SEQUENCE</scope>
    <source>
        <tissue evidence="1">Leaves</tissue>
    </source>
</reference>
<organism evidence="1 2">
    <name type="scientific">Helianthus annuus</name>
    <name type="common">Common sunflower</name>
    <dbReference type="NCBI Taxonomy" id="4232"/>
    <lineage>
        <taxon>Eukaryota</taxon>
        <taxon>Viridiplantae</taxon>
        <taxon>Streptophyta</taxon>
        <taxon>Embryophyta</taxon>
        <taxon>Tracheophyta</taxon>
        <taxon>Spermatophyta</taxon>
        <taxon>Magnoliopsida</taxon>
        <taxon>eudicotyledons</taxon>
        <taxon>Gunneridae</taxon>
        <taxon>Pentapetalae</taxon>
        <taxon>asterids</taxon>
        <taxon>campanulids</taxon>
        <taxon>Asterales</taxon>
        <taxon>Asteraceae</taxon>
        <taxon>Asteroideae</taxon>
        <taxon>Heliantheae alliance</taxon>
        <taxon>Heliantheae</taxon>
        <taxon>Helianthus</taxon>
    </lineage>
</organism>
<comment type="caution">
    <text evidence="1">The sequence shown here is derived from an EMBL/GenBank/DDBJ whole genome shotgun (WGS) entry which is preliminary data.</text>
</comment>
<dbReference type="AlphaFoldDB" id="A0A9K3P0M1"/>
<dbReference type="EMBL" id="MNCJ02000316">
    <property type="protein sequence ID" value="KAF5820282.1"/>
    <property type="molecule type" value="Genomic_DNA"/>
</dbReference>
<proteinExistence type="predicted"/>
<keyword evidence="2" id="KW-1185">Reference proteome</keyword>
<reference evidence="1" key="1">
    <citation type="journal article" date="2017" name="Nature">
        <title>The sunflower genome provides insights into oil metabolism, flowering and Asterid evolution.</title>
        <authorList>
            <person name="Badouin H."/>
            <person name="Gouzy J."/>
            <person name="Grassa C.J."/>
            <person name="Murat F."/>
            <person name="Staton S.E."/>
            <person name="Cottret L."/>
            <person name="Lelandais-Briere C."/>
            <person name="Owens G.L."/>
            <person name="Carrere S."/>
            <person name="Mayjonade B."/>
            <person name="Legrand L."/>
            <person name="Gill N."/>
            <person name="Kane N.C."/>
            <person name="Bowers J.E."/>
            <person name="Hubner S."/>
            <person name="Bellec A."/>
            <person name="Berard A."/>
            <person name="Berges H."/>
            <person name="Blanchet N."/>
            <person name="Boniface M.C."/>
            <person name="Brunel D."/>
            <person name="Catrice O."/>
            <person name="Chaidir N."/>
            <person name="Claudel C."/>
            <person name="Donnadieu C."/>
            <person name="Faraut T."/>
            <person name="Fievet G."/>
            <person name="Helmstetter N."/>
            <person name="King M."/>
            <person name="Knapp S.J."/>
            <person name="Lai Z."/>
            <person name="Le Paslier M.C."/>
            <person name="Lippi Y."/>
            <person name="Lorenzon L."/>
            <person name="Mandel J.R."/>
            <person name="Marage G."/>
            <person name="Marchand G."/>
            <person name="Marquand E."/>
            <person name="Bret-Mestries E."/>
            <person name="Morien E."/>
            <person name="Nambeesan S."/>
            <person name="Nguyen T."/>
            <person name="Pegot-Espagnet P."/>
            <person name="Pouilly N."/>
            <person name="Raftis F."/>
            <person name="Sallet E."/>
            <person name="Schiex T."/>
            <person name="Thomas J."/>
            <person name="Vandecasteele C."/>
            <person name="Vares D."/>
            <person name="Vear F."/>
            <person name="Vautrin S."/>
            <person name="Crespi M."/>
            <person name="Mangin B."/>
            <person name="Burke J.M."/>
            <person name="Salse J."/>
            <person name="Munos S."/>
            <person name="Vincourt P."/>
            <person name="Rieseberg L.H."/>
            <person name="Langlade N.B."/>
        </authorList>
    </citation>
    <scope>NUCLEOTIDE SEQUENCE</scope>
    <source>
        <tissue evidence="1">Leaves</tissue>
    </source>
</reference>
<evidence type="ECO:0000313" key="2">
    <source>
        <dbReference type="Proteomes" id="UP000215914"/>
    </source>
</evidence>
<protein>
    <submittedName>
        <fullName evidence="1">Uncharacterized protein</fullName>
    </submittedName>
</protein>
<evidence type="ECO:0000313" key="1">
    <source>
        <dbReference type="EMBL" id="KAF5820282.1"/>
    </source>
</evidence>